<dbReference type="Gene3D" id="1.10.10.2840">
    <property type="entry name" value="PucR C-terminal helix-turn-helix domain"/>
    <property type="match status" value="1"/>
</dbReference>
<gene>
    <name evidence="3" type="ORF">HNR40_003662</name>
</gene>
<dbReference type="Proteomes" id="UP000568380">
    <property type="component" value="Unassembled WGS sequence"/>
</dbReference>
<feature type="domain" description="PucR-like N-terminal" evidence="2">
    <location>
        <begin position="14"/>
        <end position="175"/>
    </location>
</feature>
<dbReference type="InterPro" id="IPR058663">
    <property type="entry name" value="PucR-like_N"/>
</dbReference>
<sequence>MTQTVEQGDLPGPIPPHFAEIMWPEVPSIVDEVLLAIGESIPEFAHRTTGKHGQLLRRGVDCILTSFIRRVADPSASFEARDAVCRQLGRFEAREGRSLDSLQAAYRLGLRLVWRRSVEVGNRHGIDPSLVATMGDSIIAFIGDLAEQSVRGHQEELARASKDLRERRARLLRHILDGGGAVPERAARAAWTPAEQVTLVALRAGAADPGGPLEPGVLADWASAEPCLLYPGEIAGERLRRLESLLSGMSAVISVTVPLSAAPSAMRWARRVFSLADEGIIAGAPLLRCEDHLVTLWLLADHELTEQIARREFAALGSFTTGRRERLLETLGVWLATRGTAADIGEQLKVHPQTVRYRMRQLESALGDALTEPDRRFAIDLVLRARAAKGSFGI</sequence>
<accession>A0A7W8A249</accession>
<dbReference type="PANTHER" id="PTHR33744">
    <property type="entry name" value="CARBOHYDRATE DIACID REGULATOR"/>
    <property type="match status" value="1"/>
</dbReference>
<evidence type="ECO:0000259" key="2">
    <source>
        <dbReference type="Pfam" id="PF25906"/>
    </source>
</evidence>
<evidence type="ECO:0008006" key="5">
    <source>
        <dbReference type="Google" id="ProtNLM"/>
    </source>
</evidence>
<evidence type="ECO:0000313" key="3">
    <source>
        <dbReference type="EMBL" id="MBB5078187.1"/>
    </source>
</evidence>
<dbReference type="Pfam" id="PF13556">
    <property type="entry name" value="HTH_30"/>
    <property type="match status" value="1"/>
</dbReference>
<dbReference type="InterPro" id="IPR051448">
    <property type="entry name" value="CdaR-like_regulators"/>
</dbReference>
<evidence type="ECO:0000313" key="4">
    <source>
        <dbReference type="Proteomes" id="UP000568380"/>
    </source>
</evidence>
<keyword evidence="4" id="KW-1185">Reference proteome</keyword>
<dbReference type="InterPro" id="IPR025736">
    <property type="entry name" value="PucR_C-HTH_dom"/>
</dbReference>
<evidence type="ECO:0000259" key="1">
    <source>
        <dbReference type="Pfam" id="PF13556"/>
    </source>
</evidence>
<dbReference type="InterPro" id="IPR042070">
    <property type="entry name" value="PucR_C-HTH_sf"/>
</dbReference>
<dbReference type="RefSeq" id="WP_184962660.1">
    <property type="nucleotide sequence ID" value="NZ_JACHIN010000004.1"/>
</dbReference>
<comment type="caution">
    <text evidence="3">The sequence shown here is derived from an EMBL/GenBank/DDBJ whole genome shotgun (WGS) entry which is preliminary data.</text>
</comment>
<protein>
    <recommendedName>
        <fullName evidence="5">PucR family transcriptional regulator</fullName>
    </recommendedName>
</protein>
<dbReference type="PANTHER" id="PTHR33744:SF1">
    <property type="entry name" value="DNA-BINDING TRANSCRIPTIONAL ACTIVATOR ADER"/>
    <property type="match status" value="1"/>
</dbReference>
<dbReference type="AlphaFoldDB" id="A0A7W8A249"/>
<reference evidence="3 4" key="1">
    <citation type="submission" date="2020-08" db="EMBL/GenBank/DDBJ databases">
        <title>Genomic Encyclopedia of Type Strains, Phase IV (KMG-IV): sequencing the most valuable type-strain genomes for metagenomic binning, comparative biology and taxonomic classification.</title>
        <authorList>
            <person name="Goeker M."/>
        </authorList>
    </citation>
    <scope>NUCLEOTIDE SEQUENCE [LARGE SCALE GENOMIC DNA]</scope>
    <source>
        <strain evidence="3 4">DSM 45385</strain>
    </source>
</reference>
<organism evidence="3 4">
    <name type="scientific">Nonomuraea endophytica</name>
    <dbReference type="NCBI Taxonomy" id="714136"/>
    <lineage>
        <taxon>Bacteria</taxon>
        <taxon>Bacillati</taxon>
        <taxon>Actinomycetota</taxon>
        <taxon>Actinomycetes</taxon>
        <taxon>Streptosporangiales</taxon>
        <taxon>Streptosporangiaceae</taxon>
        <taxon>Nonomuraea</taxon>
    </lineage>
</organism>
<proteinExistence type="predicted"/>
<dbReference type="EMBL" id="JACHIN010000004">
    <property type="protein sequence ID" value="MBB5078187.1"/>
    <property type="molecule type" value="Genomic_DNA"/>
</dbReference>
<feature type="domain" description="PucR C-terminal helix-turn-helix" evidence="1">
    <location>
        <begin position="327"/>
        <end position="385"/>
    </location>
</feature>
<name>A0A7W8A249_9ACTN</name>
<dbReference type="Pfam" id="PF25906">
    <property type="entry name" value="PucR-like_N"/>
    <property type="match status" value="1"/>
</dbReference>